<feature type="region of interest" description="Disordered" evidence="1">
    <location>
        <begin position="96"/>
        <end position="119"/>
    </location>
</feature>
<sequence length="119" mass="13370">RIGKDSEPLDTKRGFRQGDSLSCNFFNPLLEKIIIAAELNGEGTIFYKGVQLVAYANDINIFGLNTRAVSSTFSRQDKEAKQMDLAVNEDKSKYFLSSNKQSSHARFGSHSTEKDEETR</sequence>
<gene>
    <name evidence="2" type="ORF">c0_g1_i1</name>
</gene>
<name>A0A0K8VLY8_BACLA</name>
<protein>
    <submittedName>
        <fullName evidence="2">Uncharacterized protein</fullName>
    </submittedName>
</protein>
<reference evidence="2" key="1">
    <citation type="submission" date="2015-06" db="EMBL/GenBank/DDBJ databases">
        <authorList>
            <person name="Hoefler B.C."/>
            <person name="Straight P.D."/>
        </authorList>
    </citation>
    <scope>NUCLEOTIDE SEQUENCE</scope>
</reference>
<accession>A0A0K8VLY8</accession>
<organism evidence="2">
    <name type="scientific">Bactrocera latifrons</name>
    <name type="common">Malaysian fruit fly</name>
    <name type="synonym">Chaetodacus latifrons</name>
    <dbReference type="NCBI Taxonomy" id="174628"/>
    <lineage>
        <taxon>Eukaryota</taxon>
        <taxon>Metazoa</taxon>
        <taxon>Ecdysozoa</taxon>
        <taxon>Arthropoda</taxon>
        <taxon>Hexapoda</taxon>
        <taxon>Insecta</taxon>
        <taxon>Pterygota</taxon>
        <taxon>Neoptera</taxon>
        <taxon>Endopterygota</taxon>
        <taxon>Diptera</taxon>
        <taxon>Brachycera</taxon>
        <taxon>Muscomorpha</taxon>
        <taxon>Tephritoidea</taxon>
        <taxon>Tephritidae</taxon>
        <taxon>Bactrocera</taxon>
        <taxon>Bactrocera</taxon>
    </lineage>
</organism>
<dbReference type="EMBL" id="GDHF01012417">
    <property type="protein sequence ID" value="JAI39897.1"/>
    <property type="molecule type" value="Transcribed_RNA"/>
</dbReference>
<feature type="non-terminal residue" evidence="2">
    <location>
        <position position="1"/>
    </location>
</feature>
<dbReference type="AlphaFoldDB" id="A0A0K8VLY8"/>
<evidence type="ECO:0000313" key="2">
    <source>
        <dbReference type="EMBL" id="JAI39897.1"/>
    </source>
</evidence>
<evidence type="ECO:0000256" key="1">
    <source>
        <dbReference type="SAM" id="MobiDB-lite"/>
    </source>
</evidence>
<proteinExistence type="predicted"/>